<protein>
    <submittedName>
        <fullName evidence="2">Uncharacterized protein</fullName>
    </submittedName>
</protein>
<organism evidence="2 3">
    <name type="scientific">Polyangium fumosum</name>
    <dbReference type="NCBI Taxonomy" id="889272"/>
    <lineage>
        <taxon>Bacteria</taxon>
        <taxon>Pseudomonadati</taxon>
        <taxon>Myxococcota</taxon>
        <taxon>Polyangia</taxon>
        <taxon>Polyangiales</taxon>
        <taxon>Polyangiaceae</taxon>
        <taxon>Polyangium</taxon>
    </lineage>
</organism>
<dbReference type="AlphaFoldDB" id="A0A4U1IV63"/>
<dbReference type="Proteomes" id="UP000309215">
    <property type="component" value="Unassembled WGS sequence"/>
</dbReference>
<reference evidence="2 3" key="1">
    <citation type="submission" date="2019-04" db="EMBL/GenBank/DDBJ databases">
        <authorList>
            <person name="Li Y."/>
            <person name="Wang J."/>
        </authorList>
    </citation>
    <scope>NUCLEOTIDE SEQUENCE [LARGE SCALE GENOMIC DNA]</scope>
    <source>
        <strain evidence="2 3">DSM 14668</strain>
    </source>
</reference>
<evidence type="ECO:0000256" key="1">
    <source>
        <dbReference type="SAM" id="MobiDB-lite"/>
    </source>
</evidence>
<dbReference type="EMBL" id="SSMQ01000070">
    <property type="protein sequence ID" value="TKC98284.1"/>
    <property type="molecule type" value="Genomic_DNA"/>
</dbReference>
<proteinExistence type="predicted"/>
<evidence type="ECO:0000313" key="2">
    <source>
        <dbReference type="EMBL" id="TKC98284.1"/>
    </source>
</evidence>
<feature type="compositionally biased region" description="Basic residues" evidence="1">
    <location>
        <begin position="80"/>
        <end position="89"/>
    </location>
</feature>
<sequence>MIPCRFIFSFKNGGASASLNSIFQVHTVPRVGETIYLGSAGPSIVKEVEHAINPADGTHEIRVYYEESRAGSRNAQPRTRTARKKSRRSPTREDAP</sequence>
<accession>A0A4U1IV63</accession>
<gene>
    <name evidence="2" type="ORF">E8A74_41670</name>
</gene>
<name>A0A4U1IV63_9BACT</name>
<comment type="caution">
    <text evidence="2">The sequence shown here is derived from an EMBL/GenBank/DDBJ whole genome shotgun (WGS) entry which is preliminary data.</text>
</comment>
<evidence type="ECO:0000313" key="3">
    <source>
        <dbReference type="Proteomes" id="UP000309215"/>
    </source>
</evidence>
<keyword evidence="3" id="KW-1185">Reference proteome</keyword>
<feature type="region of interest" description="Disordered" evidence="1">
    <location>
        <begin position="66"/>
        <end position="96"/>
    </location>
</feature>
<dbReference type="RefSeq" id="WP_136934705.1">
    <property type="nucleotide sequence ID" value="NZ_SSMQ01000070.1"/>
</dbReference>